<name>A0ABW0FXP2_9CAUL</name>
<dbReference type="RefSeq" id="WP_374036808.1">
    <property type="nucleotide sequence ID" value="NZ_CP169082.1"/>
</dbReference>
<reference evidence="2" key="1">
    <citation type="journal article" date="2019" name="Int. J. Syst. Evol. Microbiol.">
        <title>The Global Catalogue of Microorganisms (GCM) 10K type strain sequencing project: providing services to taxonomists for standard genome sequencing and annotation.</title>
        <authorList>
            <consortium name="The Broad Institute Genomics Platform"/>
            <consortium name="The Broad Institute Genome Sequencing Center for Infectious Disease"/>
            <person name="Wu L."/>
            <person name="Ma J."/>
        </authorList>
    </citation>
    <scope>NUCLEOTIDE SEQUENCE [LARGE SCALE GENOMIC DNA]</scope>
    <source>
        <strain evidence="2">JCM 12125</strain>
    </source>
</reference>
<proteinExistence type="predicted"/>
<gene>
    <name evidence="1" type="ORF">ACFPIE_20450</name>
</gene>
<sequence>MTAIPQEIVEALKPYQNGWVARAPFSMEFAPKDGRLLRLLVNYEGPNARHALEDELEDWTIGHNNLCNTGEDRWEFAGWCWSHDHFTQGAGEVVGWLPYEASLVSYVSKGADEVIEQCAVAAEMQDRTGYEWVRDSLWDNILKRAGAAVRALKGAST</sequence>
<dbReference type="EMBL" id="JBHSLF010000056">
    <property type="protein sequence ID" value="MFC5346294.1"/>
    <property type="molecule type" value="Genomic_DNA"/>
</dbReference>
<dbReference type="Proteomes" id="UP001596152">
    <property type="component" value="Unassembled WGS sequence"/>
</dbReference>
<protein>
    <recommendedName>
        <fullName evidence="3">DUF4304 domain-containing protein</fullName>
    </recommendedName>
</protein>
<evidence type="ECO:0000313" key="2">
    <source>
        <dbReference type="Proteomes" id="UP001596152"/>
    </source>
</evidence>
<comment type="caution">
    <text evidence="1">The sequence shown here is derived from an EMBL/GenBank/DDBJ whole genome shotgun (WGS) entry which is preliminary data.</text>
</comment>
<accession>A0ABW0FXP2</accession>
<keyword evidence="2" id="KW-1185">Reference proteome</keyword>
<evidence type="ECO:0000313" key="1">
    <source>
        <dbReference type="EMBL" id="MFC5346294.1"/>
    </source>
</evidence>
<organism evidence="1 2">
    <name type="scientific">Brevundimonas staleyi</name>
    <dbReference type="NCBI Taxonomy" id="74326"/>
    <lineage>
        <taxon>Bacteria</taxon>
        <taxon>Pseudomonadati</taxon>
        <taxon>Pseudomonadota</taxon>
        <taxon>Alphaproteobacteria</taxon>
        <taxon>Caulobacterales</taxon>
        <taxon>Caulobacteraceae</taxon>
        <taxon>Brevundimonas</taxon>
    </lineage>
</organism>
<evidence type="ECO:0008006" key="3">
    <source>
        <dbReference type="Google" id="ProtNLM"/>
    </source>
</evidence>